<feature type="region of interest" description="Disordered" evidence="1">
    <location>
        <begin position="724"/>
        <end position="847"/>
    </location>
</feature>
<dbReference type="Proteomes" id="UP000703269">
    <property type="component" value="Unassembled WGS sequence"/>
</dbReference>
<dbReference type="Pfam" id="PF17667">
    <property type="entry name" value="Pkinase_fungal"/>
    <property type="match status" value="1"/>
</dbReference>
<evidence type="ECO:0000259" key="2">
    <source>
        <dbReference type="Pfam" id="PF17667"/>
    </source>
</evidence>
<gene>
    <name evidence="3" type="ORF">PsYK624_026490</name>
</gene>
<keyword evidence="4" id="KW-1185">Reference proteome</keyword>
<dbReference type="PANTHER" id="PTHR38248">
    <property type="entry name" value="FUNK1 6"/>
    <property type="match status" value="1"/>
</dbReference>
<comment type="caution">
    <text evidence="3">The sequence shown here is derived from an EMBL/GenBank/DDBJ whole genome shotgun (WGS) entry which is preliminary data.</text>
</comment>
<evidence type="ECO:0000313" key="4">
    <source>
        <dbReference type="Proteomes" id="UP000703269"/>
    </source>
</evidence>
<dbReference type="PANTHER" id="PTHR38248:SF2">
    <property type="entry name" value="FUNK1 11"/>
    <property type="match status" value="1"/>
</dbReference>
<dbReference type="EMBL" id="BPQB01000004">
    <property type="protein sequence ID" value="GJE86569.1"/>
    <property type="molecule type" value="Genomic_DNA"/>
</dbReference>
<feature type="domain" description="Fungal-type protein kinase" evidence="2">
    <location>
        <begin position="187"/>
        <end position="528"/>
    </location>
</feature>
<sequence>MPHEDDTENSVLSYRSWSSQTIGDFDDRCVQITVRDFTELAGGYDIHAKDLRKLKSFRGAGLKDLTPRTRSARYGPVCDVLNRVEDIAESGYAWKIVSNRAESTLLKHAPTLARYPKDVPAAYVAYTRKLGRHDDANVARCAWAWMSSFVEIQNPPEEPGFYFQEKDQRGVPHFIRRTRNGKIDRGQTVKHVEEAMMRQHRTHYYSIYISGMAARVFRWDRAGCVAAAPIDLQKDSVTFLNLLHRLATAEDSYGSDKTVERATDAEVMPLRLYEPPNEHLKKHRDKLLRNIERYPIYKVTCPVVSVDGTIASGTKTFLVGRLATERYALFGRCTRGFAAFDPTEGRFVWLKDQWRSVALAHSELDAYIRLHANGVSLIATPIAGGDVDGHRTASQRYMTHMKEDRRPAAHVHTRLVTKGVGRPLESYHDSPELLKVCFEAFIAHADAYKKARILHCDVSTGNIMIDTETGQGFLNDWDLCKYVEELEDTPSPPKSMGTWPFKSCFSLRYPLKPPEVADDIESFVYVITLFALRYHKHATSPIARNTDSVAVQRRATAENHGFMGWIAAFFFDARPVGHGYCDGGMNKERHIEMADPPVMLRPLPNGRRALIDEFLDLAYRLMHEHYKATDAARYARYSIENLSKVAAGQPDTKGLASADTVKASSRATSGAEHPPRRLDNHDDMMTLFIRLLYDKDGNERDLTSLRGDKRFDQFHSFTYVDSSEDEGLLAQEAQPPARSPVPQQAAGTKRRRDAEDLDAHEHPTKKAKDARTASRLHVAQEKVATRKSKATAKGTKARSAKAAKTASSSRKASKARQPGRRKSAVLGEVACTGTRRSRRLAAKAGKA</sequence>
<dbReference type="InterPro" id="IPR040976">
    <property type="entry name" value="Pkinase_fungal"/>
</dbReference>
<dbReference type="InterPro" id="IPR011009">
    <property type="entry name" value="Kinase-like_dom_sf"/>
</dbReference>
<proteinExistence type="predicted"/>
<name>A0A9P3G2Q5_9APHY</name>
<dbReference type="OrthoDB" id="2802734at2759"/>
<organism evidence="3 4">
    <name type="scientific">Phanerochaete sordida</name>
    <dbReference type="NCBI Taxonomy" id="48140"/>
    <lineage>
        <taxon>Eukaryota</taxon>
        <taxon>Fungi</taxon>
        <taxon>Dikarya</taxon>
        <taxon>Basidiomycota</taxon>
        <taxon>Agaricomycotina</taxon>
        <taxon>Agaricomycetes</taxon>
        <taxon>Polyporales</taxon>
        <taxon>Phanerochaetaceae</taxon>
        <taxon>Phanerochaete</taxon>
    </lineage>
</organism>
<evidence type="ECO:0000256" key="1">
    <source>
        <dbReference type="SAM" id="MobiDB-lite"/>
    </source>
</evidence>
<evidence type="ECO:0000313" key="3">
    <source>
        <dbReference type="EMBL" id="GJE86569.1"/>
    </source>
</evidence>
<reference evidence="3 4" key="1">
    <citation type="submission" date="2021-08" db="EMBL/GenBank/DDBJ databases">
        <title>Draft Genome Sequence of Phanerochaete sordida strain YK-624.</title>
        <authorList>
            <person name="Mori T."/>
            <person name="Dohra H."/>
            <person name="Suzuki T."/>
            <person name="Kawagishi H."/>
            <person name="Hirai H."/>
        </authorList>
    </citation>
    <scope>NUCLEOTIDE SEQUENCE [LARGE SCALE GENOMIC DNA]</scope>
    <source>
        <strain evidence="3 4">YK-624</strain>
    </source>
</reference>
<dbReference type="Gene3D" id="1.10.510.10">
    <property type="entry name" value="Transferase(Phosphotransferase) domain 1"/>
    <property type="match status" value="1"/>
</dbReference>
<feature type="compositionally biased region" description="Basic residues" evidence="1">
    <location>
        <begin position="811"/>
        <end position="823"/>
    </location>
</feature>
<feature type="region of interest" description="Disordered" evidence="1">
    <location>
        <begin position="649"/>
        <end position="680"/>
    </location>
</feature>
<protein>
    <recommendedName>
        <fullName evidence="2">Fungal-type protein kinase domain-containing protein</fullName>
    </recommendedName>
</protein>
<dbReference type="SUPFAM" id="SSF56112">
    <property type="entry name" value="Protein kinase-like (PK-like)"/>
    <property type="match status" value="1"/>
</dbReference>
<feature type="compositionally biased region" description="Basic and acidic residues" evidence="1">
    <location>
        <begin position="752"/>
        <end position="784"/>
    </location>
</feature>
<feature type="compositionally biased region" description="Basic residues" evidence="1">
    <location>
        <begin position="835"/>
        <end position="847"/>
    </location>
</feature>
<dbReference type="AlphaFoldDB" id="A0A9P3G2Q5"/>
<feature type="compositionally biased region" description="Basic residues" evidence="1">
    <location>
        <begin position="785"/>
        <end position="801"/>
    </location>
</feature>
<accession>A0A9P3G2Q5</accession>